<comment type="caution">
    <text evidence="1">The sequence shown here is derived from an EMBL/GenBank/DDBJ whole genome shotgun (WGS) entry which is preliminary data.</text>
</comment>
<evidence type="ECO:0000313" key="1">
    <source>
        <dbReference type="EMBL" id="OTF75989.1"/>
    </source>
</evidence>
<dbReference type="EMBL" id="MUJZ01039458">
    <property type="protein sequence ID" value="OTF75989.1"/>
    <property type="molecule type" value="Genomic_DNA"/>
</dbReference>
<feature type="non-terminal residue" evidence="1">
    <location>
        <position position="122"/>
    </location>
</feature>
<sequence>MPMDGIGHINACVGMAQALAKRGHQIYFLTNPMFAGSYSKHGFKEFVLQSDIKQQMLGGNGDKKDKKEHPFKAFAPMLQKMRENGMLSGKSSFEKLKIFDPNEEEMMMKKIYEELKEVHPKI</sequence>
<dbReference type="Gene3D" id="3.40.50.2000">
    <property type="entry name" value="Glycogen Phosphorylase B"/>
    <property type="match status" value="1"/>
</dbReference>
<proteinExistence type="predicted"/>
<reference evidence="1 2" key="1">
    <citation type="submission" date="2017-03" db="EMBL/GenBank/DDBJ databases">
        <title>Genome Survey of Euroglyphus maynei.</title>
        <authorList>
            <person name="Arlian L.G."/>
            <person name="Morgan M.S."/>
            <person name="Rider S.D."/>
        </authorList>
    </citation>
    <scope>NUCLEOTIDE SEQUENCE [LARGE SCALE GENOMIC DNA]</scope>
    <source>
        <strain evidence="1">Arlian Lab</strain>
        <tissue evidence="1">Whole body</tissue>
    </source>
</reference>
<protein>
    <submittedName>
        <fullName evidence="1">Uncharacterized protein</fullName>
    </submittedName>
</protein>
<dbReference type="AlphaFoldDB" id="A0A1Y3B593"/>
<gene>
    <name evidence="1" type="ORF">BLA29_011531</name>
</gene>
<accession>A0A1Y3B593</accession>
<organism evidence="1 2">
    <name type="scientific">Euroglyphus maynei</name>
    <name type="common">Mayne's house dust mite</name>
    <dbReference type="NCBI Taxonomy" id="6958"/>
    <lineage>
        <taxon>Eukaryota</taxon>
        <taxon>Metazoa</taxon>
        <taxon>Ecdysozoa</taxon>
        <taxon>Arthropoda</taxon>
        <taxon>Chelicerata</taxon>
        <taxon>Arachnida</taxon>
        <taxon>Acari</taxon>
        <taxon>Acariformes</taxon>
        <taxon>Sarcoptiformes</taxon>
        <taxon>Astigmata</taxon>
        <taxon>Psoroptidia</taxon>
        <taxon>Analgoidea</taxon>
        <taxon>Pyroglyphidae</taxon>
        <taxon>Pyroglyphinae</taxon>
        <taxon>Euroglyphus</taxon>
    </lineage>
</organism>
<evidence type="ECO:0000313" key="2">
    <source>
        <dbReference type="Proteomes" id="UP000194236"/>
    </source>
</evidence>
<dbReference type="SUPFAM" id="SSF53756">
    <property type="entry name" value="UDP-Glycosyltransferase/glycogen phosphorylase"/>
    <property type="match status" value="1"/>
</dbReference>
<keyword evidence="2" id="KW-1185">Reference proteome</keyword>
<dbReference type="Proteomes" id="UP000194236">
    <property type="component" value="Unassembled WGS sequence"/>
</dbReference>
<name>A0A1Y3B593_EURMA</name>